<gene>
    <name evidence="4" type="ORF">FSB_LOCUS51592</name>
</gene>
<feature type="region of interest" description="Disordered" evidence="1">
    <location>
        <begin position="813"/>
        <end position="833"/>
    </location>
</feature>
<evidence type="ECO:0000313" key="4">
    <source>
        <dbReference type="EMBL" id="SPD23710.1"/>
    </source>
</evidence>
<dbReference type="Pfam" id="PF01582">
    <property type="entry name" value="TIR"/>
    <property type="match status" value="1"/>
</dbReference>
<proteinExistence type="predicted"/>
<dbReference type="PANTHER" id="PTHR11017">
    <property type="entry name" value="LEUCINE-RICH REPEAT-CONTAINING PROTEIN"/>
    <property type="match status" value="1"/>
</dbReference>
<dbReference type="InterPro" id="IPR044974">
    <property type="entry name" value="Disease_R_plants"/>
</dbReference>
<dbReference type="Gene3D" id="3.40.50.300">
    <property type="entry name" value="P-loop containing nucleotide triphosphate hydrolases"/>
    <property type="match status" value="2"/>
</dbReference>
<evidence type="ECO:0000256" key="1">
    <source>
        <dbReference type="SAM" id="MobiDB-lite"/>
    </source>
</evidence>
<reference evidence="4" key="1">
    <citation type="submission" date="2018-02" db="EMBL/GenBank/DDBJ databases">
        <authorList>
            <person name="Cohen D.B."/>
            <person name="Kent A.D."/>
        </authorList>
    </citation>
    <scope>NUCLEOTIDE SEQUENCE</scope>
</reference>
<dbReference type="Gene3D" id="1.10.8.430">
    <property type="entry name" value="Helical domain of apoptotic protease-activating factors"/>
    <property type="match status" value="1"/>
</dbReference>
<dbReference type="EMBL" id="OIVN01005713">
    <property type="protein sequence ID" value="SPD23710.1"/>
    <property type="molecule type" value="Genomic_DNA"/>
</dbReference>
<accession>A0A2N9IHY1</accession>
<dbReference type="Gene3D" id="3.40.50.10140">
    <property type="entry name" value="Toll/interleukin-1 receptor homology (TIR) domain"/>
    <property type="match status" value="1"/>
</dbReference>
<name>A0A2N9IHY1_FAGSY</name>
<evidence type="ECO:0008006" key="5">
    <source>
        <dbReference type="Google" id="ProtNLM"/>
    </source>
</evidence>
<dbReference type="GO" id="GO:0043531">
    <property type="term" value="F:ADP binding"/>
    <property type="evidence" value="ECO:0007669"/>
    <property type="project" value="InterPro"/>
</dbReference>
<organism evidence="4">
    <name type="scientific">Fagus sylvatica</name>
    <name type="common">Beechnut</name>
    <dbReference type="NCBI Taxonomy" id="28930"/>
    <lineage>
        <taxon>Eukaryota</taxon>
        <taxon>Viridiplantae</taxon>
        <taxon>Streptophyta</taxon>
        <taxon>Embryophyta</taxon>
        <taxon>Tracheophyta</taxon>
        <taxon>Spermatophyta</taxon>
        <taxon>Magnoliopsida</taxon>
        <taxon>eudicotyledons</taxon>
        <taxon>Gunneridae</taxon>
        <taxon>Pentapetalae</taxon>
        <taxon>rosids</taxon>
        <taxon>fabids</taxon>
        <taxon>Fagales</taxon>
        <taxon>Fagaceae</taxon>
        <taxon>Fagus</taxon>
    </lineage>
</organism>
<dbReference type="InterPro" id="IPR035897">
    <property type="entry name" value="Toll_tir_struct_dom_sf"/>
</dbReference>
<dbReference type="InterPro" id="IPR042197">
    <property type="entry name" value="Apaf_helical"/>
</dbReference>
<dbReference type="Pfam" id="PF00931">
    <property type="entry name" value="NB-ARC"/>
    <property type="match status" value="1"/>
</dbReference>
<dbReference type="PANTHER" id="PTHR11017:SF385">
    <property type="entry name" value="DISEASE RESISTANCE PROTEIN (TIR-NBS-LRR CLASS)-RELATED"/>
    <property type="match status" value="1"/>
</dbReference>
<feature type="domain" description="NB-ARC" evidence="2">
    <location>
        <begin position="145"/>
        <end position="189"/>
    </location>
</feature>
<sequence length="833" mass="94429">MDSLSPKPRPNRNLTGHRCSSPSPASWDENLTPGTTPVRGKDGGLHPGYLLPDIVFGRVIVVTREDGFLKNVMSMSTVNHEKRFREGKVARWKAALTKSASLSGWDLQNVAHGFESELIKKIIGDISNKLNLEYFMVASYPVGLETQMQNLSKLLNRDSSDVHMVGIWGIGGIGKTTIAKAIYNQLQENSKEVAFLKIVLVVLDDVDHRDQLEKLATRRGYFQPGSIIIITTRDKSMLKLYEVDEIYMPQELDHHESIKLLSWHAFGEDHPNENYVELSKEVICYARGLPLALKVLGSFLSDKSTNEWEETWVERLSADNPTRVLGERSRLWFHEDVLDVLQNLTGTEVVEGIMLNLLGVYDLQVDSKAFARMHRLRVLQLNYDFTIGGGIITAATSGVQKKRRRSESAAAHHLSHLQPPPKEQVVEVDIRVSDTPTFEKQLIISIGCSKLLKKNHTSNPRKKLRKESIARDNFSVFLLGAEFPNWFNYKSTRSILSFVVSPLAKQKIRGWFLCALFASRFHDIHGFTVICKFKNNTKGTEWEYRQKNCHVIPCQEHLWLHSVPLHHVAHLLEAGDEVEYTIQLSGSFQLKKFGFNLIYENDKKDYQSYFEAMIQNASLPYKNDFLHEDVSTDQAMAGDQKIHPPYVQNQPSEGNGQRGWPYLHENLLGAMFFEGRAPFEQNMYSSGIPTMNSMSQTERLRSLESEHILWEAERQLLLHQLENEQRMHWAACEDAARASQQLRVQNAALKRENICLRMALACASQFAPHFESECASSAPTQSTIAAVTPMASTRHNTLGLDYATYPESPVLSIQSFNDPSRSSPPNRGSDLPQ</sequence>
<feature type="compositionally biased region" description="Polar residues" evidence="1">
    <location>
        <begin position="12"/>
        <end position="24"/>
    </location>
</feature>
<dbReference type="SUPFAM" id="SSF52540">
    <property type="entry name" value="P-loop containing nucleoside triphosphate hydrolases"/>
    <property type="match status" value="1"/>
</dbReference>
<dbReference type="AlphaFoldDB" id="A0A2N9IHY1"/>
<dbReference type="GO" id="GO:0006952">
    <property type="term" value="P:defense response"/>
    <property type="evidence" value="ECO:0007669"/>
    <property type="project" value="InterPro"/>
</dbReference>
<dbReference type="InterPro" id="IPR027417">
    <property type="entry name" value="P-loop_NTPase"/>
</dbReference>
<dbReference type="GO" id="GO:0007165">
    <property type="term" value="P:signal transduction"/>
    <property type="evidence" value="ECO:0007669"/>
    <property type="project" value="InterPro"/>
</dbReference>
<evidence type="ECO:0000259" key="3">
    <source>
        <dbReference type="Pfam" id="PF01582"/>
    </source>
</evidence>
<dbReference type="InterPro" id="IPR002182">
    <property type="entry name" value="NB-ARC"/>
</dbReference>
<protein>
    <recommendedName>
        <fullName evidence="5">NB-ARC domain-containing protein</fullName>
    </recommendedName>
</protein>
<feature type="region of interest" description="Disordered" evidence="1">
    <location>
        <begin position="1"/>
        <end position="39"/>
    </location>
</feature>
<feature type="domain" description="TIR" evidence="3">
    <location>
        <begin position="73"/>
        <end position="132"/>
    </location>
</feature>
<dbReference type="InterPro" id="IPR000157">
    <property type="entry name" value="TIR_dom"/>
</dbReference>
<evidence type="ECO:0000259" key="2">
    <source>
        <dbReference type="Pfam" id="PF00931"/>
    </source>
</evidence>